<dbReference type="Gene3D" id="3.90.1720.10">
    <property type="entry name" value="endopeptidase domain like (from Nostoc punctiforme)"/>
    <property type="match status" value="1"/>
</dbReference>
<evidence type="ECO:0000259" key="10">
    <source>
        <dbReference type="PROSITE" id="PS51935"/>
    </source>
</evidence>
<sequence length="477" mass="50062">MRRTRRGSAARPVARLVRPVVPSVVSVALLLCTPGLAQGDPGTDNLAGLIANVAKANQRLENLSAEIQTEQESVNKALVDVETSRDNAVAAQHDLEASQQAVKDANAAIAAAQQRFDTFAAATYMNGPSSSYLTASSPDEIIATEAAAKTLSASSQTVMAKLQRARTEQVNKESAARLAKQKADKAAADAKGSQDAAVAALTDSKRKFDEQREQVTRLAAERDEAQAKLDAAKLQWSTGPGASAPASGDRWETGLPGAPAPRAGARRWDGAWDPTLPMIPSANVPGDPIAVINQVLGISATSTQVTAGLGRNFLQQLGILKPDDTGITNAAPGGTSGRIPRVYGRQATEYVIRRGMSQIGVPYSWGGGNAAGPSKGIDSGAGITGFDCSGLVLYSFAGVGIKLPHYSGSQYNLGRKIPSSQMRRGDVIFYGPGGSQHVTIYLGDGQMLEAPDIGLKVRVAPVRTSGMTPYVVRYIEW</sequence>
<keyword evidence="5" id="KW-0788">Thiol protease</keyword>
<dbReference type="GO" id="GO:0008234">
    <property type="term" value="F:cysteine-type peptidase activity"/>
    <property type="evidence" value="ECO:0007669"/>
    <property type="project" value="UniProtKB-KW"/>
</dbReference>
<evidence type="ECO:0000256" key="3">
    <source>
        <dbReference type="ARBA" id="ARBA00022729"/>
    </source>
</evidence>
<dbReference type="InterPro" id="IPR049836">
    <property type="entry name" value="RipA"/>
</dbReference>
<comment type="similarity">
    <text evidence="1">Belongs to the peptidase C40 family.</text>
</comment>
<feature type="chain" id="PRO_5038879399" evidence="9">
    <location>
        <begin position="38"/>
        <end position="477"/>
    </location>
</feature>
<proteinExistence type="inferred from homology"/>
<dbReference type="RefSeq" id="WP_067304096.1">
    <property type="nucleotide sequence ID" value="NZ_LZJY01000158.1"/>
</dbReference>
<feature type="region of interest" description="Disordered" evidence="8">
    <location>
        <begin position="231"/>
        <end position="266"/>
    </location>
</feature>
<dbReference type="PANTHER" id="PTHR47359">
    <property type="entry name" value="PEPTIDOGLYCAN DL-ENDOPEPTIDASE CWLO"/>
    <property type="match status" value="1"/>
</dbReference>
<dbReference type="GO" id="GO:0006508">
    <property type="term" value="P:proteolysis"/>
    <property type="evidence" value="ECO:0007669"/>
    <property type="project" value="UniProtKB-KW"/>
</dbReference>
<evidence type="ECO:0000256" key="1">
    <source>
        <dbReference type="ARBA" id="ARBA00007074"/>
    </source>
</evidence>
<dbReference type="PANTHER" id="PTHR47359:SF3">
    <property type="entry name" value="NLP_P60 DOMAIN-CONTAINING PROTEIN-RELATED"/>
    <property type="match status" value="1"/>
</dbReference>
<dbReference type="NCBIfam" id="NF033741">
    <property type="entry name" value="NlpC_p60_RipA"/>
    <property type="match status" value="1"/>
</dbReference>
<evidence type="ECO:0000313" key="11">
    <source>
        <dbReference type="EMBL" id="OBI05173.1"/>
    </source>
</evidence>
<evidence type="ECO:0000256" key="4">
    <source>
        <dbReference type="ARBA" id="ARBA00022801"/>
    </source>
</evidence>
<name>A0A1A2VX68_MYCSC</name>
<evidence type="ECO:0000256" key="9">
    <source>
        <dbReference type="SAM" id="SignalP"/>
    </source>
</evidence>
<dbReference type="InterPro" id="IPR000064">
    <property type="entry name" value="NLP_P60_dom"/>
</dbReference>
<feature type="domain" description="NlpC/P60" evidence="10">
    <location>
        <begin position="345"/>
        <end position="477"/>
    </location>
</feature>
<dbReference type="Pfam" id="PF00877">
    <property type="entry name" value="NLPC_P60"/>
    <property type="match status" value="1"/>
</dbReference>
<evidence type="ECO:0000256" key="5">
    <source>
        <dbReference type="ARBA" id="ARBA00022807"/>
    </source>
</evidence>
<gene>
    <name evidence="11" type="ORF">A5679_14030</name>
</gene>
<keyword evidence="6" id="KW-0961">Cell wall biogenesis/degradation</keyword>
<keyword evidence="4" id="KW-0378">Hydrolase</keyword>
<feature type="coiled-coil region" evidence="7">
    <location>
        <begin position="46"/>
        <end position="115"/>
    </location>
</feature>
<dbReference type="InterPro" id="IPR051794">
    <property type="entry name" value="PG_Endopeptidase_C40"/>
</dbReference>
<organism evidence="11 12">
    <name type="scientific">Mycobacterium scrofulaceum</name>
    <dbReference type="NCBI Taxonomy" id="1783"/>
    <lineage>
        <taxon>Bacteria</taxon>
        <taxon>Bacillati</taxon>
        <taxon>Actinomycetota</taxon>
        <taxon>Actinomycetes</taxon>
        <taxon>Mycobacteriales</taxon>
        <taxon>Mycobacteriaceae</taxon>
        <taxon>Mycobacterium</taxon>
    </lineage>
</organism>
<dbReference type="PROSITE" id="PS51935">
    <property type="entry name" value="NLPC_P60"/>
    <property type="match status" value="1"/>
</dbReference>
<dbReference type="InterPro" id="IPR038765">
    <property type="entry name" value="Papain-like_cys_pep_sf"/>
</dbReference>
<evidence type="ECO:0000256" key="7">
    <source>
        <dbReference type="SAM" id="Coils"/>
    </source>
</evidence>
<keyword evidence="7" id="KW-0175">Coiled coil</keyword>
<evidence type="ECO:0000256" key="6">
    <source>
        <dbReference type="ARBA" id="ARBA00023316"/>
    </source>
</evidence>
<evidence type="ECO:0000313" key="12">
    <source>
        <dbReference type="Proteomes" id="UP000092207"/>
    </source>
</evidence>
<keyword evidence="3 9" id="KW-0732">Signal</keyword>
<dbReference type="FunFam" id="3.90.1720.10:FF:000010">
    <property type="entry name" value="Peptidoglycan endopeptidase RipA"/>
    <property type="match status" value="1"/>
</dbReference>
<dbReference type="GO" id="GO:0071555">
    <property type="term" value="P:cell wall organization"/>
    <property type="evidence" value="ECO:0007669"/>
    <property type="project" value="UniProtKB-KW"/>
</dbReference>
<reference evidence="11 12" key="1">
    <citation type="submission" date="2016-06" db="EMBL/GenBank/DDBJ databases">
        <authorList>
            <person name="Kjaerup R.B."/>
            <person name="Dalgaard T.S."/>
            <person name="Juul-Madsen H.R."/>
        </authorList>
    </citation>
    <scope>NUCLEOTIDE SEQUENCE [LARGE SCALE GENOMIC DNA]</scope>
    <source>
        <strain evidence="11 12">E2838</strain>
    </source>
</reference>
<dbReference type="SUPFAM" id="SSF54001">
    <property type="entry name" value="Cysteine proteinases"/>
    <property type="match status" value="1"/>
</dbReference>
<dbReference type="AlphaFoldDB" id="A0A1A2VX68"/>
<comment type="caution">
    <text evidence="11">The sequence shown here is derived from an EMBL/GenBank/DDBJ whole genome shotgun (WGS) entry which is preliminary data.</text>
</comment>
<evidence type="ECO:0000256" key="8">
    <source>
        <dbReference type="SAM" id="MobiDB-lite"/>
    </source>
</evidence>
<evidence type="ECO:0000256" key="2">
    <source>
        <dbReference type="ARBA" id="ARBA00022670"/>
    </source>
</evidence>
<dbReference type="Proteomes" id="UP000092207">
    <property type="component" value="Unassembled WGS sequence"/>
</dbReference>
<dbReference type="EMBL" id="LZJY01000158">
    <property type="protein sequence ID" value="OBI05173.1"/>
    <property type="molecule type" value="Genomic_DNA"/>
</dbReference>
<accession>A0A1A2VX68</accession>
<feature type="signal peptide" evidence="9">
    <location>
        <begin position="1"/>
        <end position="37"/>
    </location>
</feature>
<keyword evidence="2" id="KW-0645">Protease</keyword>
<protein>
    <submittedName>
        <fullName evidence="11">Peptidase M23</fullName>
    </submittedName>
</protein>